<dbReference type="SUPFAM" id="SSF49265">
    <property type="entry name" value="Fibronectin type III"/>
    <property type="match status" value="1"/>
</dbReference>
<keyword evidence="2" id="KW-1185">Reference proteome</keyword>
<accession>A0A183VC33</accession>
<gene>
    <name evidence="1" type="ORF">TCNE_LOCUS18303</name>
</gene>
<organism evidence="2 3">
    <name type="scientific">Toxocara canis</name>
    <name type="common">Canine roundworm</name>
    <dbReference type="NCBI Taxonomy" id="6265"/>
    <lineage>
        <taxon>Eukaryota</taxon>
        <taxon>Metazoa</taxon>
        <taxon>Ecdysozoa</taxon>
        <taxon>Nematoda</taxon>
        <taxon>Chromadorea</taxon>
        <taxon>Rhabditida</taxon>
        <taxon>Spirurina</taxon>
        <taxon>Ascaridomorpha</taxon>
        <taxon>Ascaridoidea</taxon>
        <taxon>Toxocaridae</taxon>
        <taxon>Toxocara</taxon>
    </lineage>
</organism>
<dbReference type="Gene3D" id="2.60.40.10">
    <property type="entry name" value="Immunoglobulins"/>
    <property type="match status" value="1"/>
</dbReference>
<reference evidence="1 2" key="2">
    <citation type="submission" date="2018-11" db="EMBL/GenBank/DDBJ databases">
        <authorList>
            <consortium name="Pathogen Informatics"/>
        </authorList>
    </citation>
    <scope>NUCLEOTIDE SEQUENCE [LARGE SCALE GENOMIC DNA]</scope>
</reference>
<evidence type="ECO:0000313" key="2">
    <source>
        <dbReference type="Proteomes" id="UP000050794"/>
    </source>
</evidence>
<dbReference type="InterPro" id="IPR013783">
    <property type="entry name" value="Ig-like_fold"/>
</dbReference>
<evidence type="ECO:0000313" key="3">
    <source>
        <dbReference type="WBParaSite" id="TCNE_0001830701-mRNA-1"/>
    </source>
</evidence>
<proteinExistence type="predicted"/>
<dbReference type="WBParaSite" id="TCNE_0001830701-mRNA-1">
    <property type="protein sequence ID" value="TCNE_0001830701-mRNA-1"/>
    <property type="gene ID" value="TCNE_0001830701"/>
</dbReference>
<name>A0A183VC33_TOXCA</name>
<dbReference type="EMBL" id="UYWY01025369">
    <property type="protein sequence ID" value="VDM49624.1"/>
    <property type="molecule type" value="Genomic_DNA"/>
</dbReference>
<dbReference type="InterPro" id="IPR036116">
    <property type="entry name" value="FN3_sf"/>
</dbReference>
<sequence length="180" mass="20000">MFRAVSNRPWITLKWVFKAGKANGWCGGLGTEEFESGVLIEDLLPATRYTLFVSVYDGQNDPFKITEQFTTSESAPEPPTLGEIRLLNLRDGLKCEVEWTPPKTPNGRITKYYVTVRGSVRYVSPGGTLSNDDFPSAEKDRCANYNGDDRGFTNADAIADFYSCRFGPLKVSHSLRIAAS</sequence>
<dbReference type="Proteomes" id="UP000050794">
    <property type="component" value="Unassembled WGS sequence"/>
</dbReference>
<dbReference type="AlphaFoldDB" id="A0A183VC33"/>
<evidence type="ECO:0000313" key="1">
    <source>
        <dbReference type="EMBL" id="VDM49624.1"/>
    </source>
</evidence>
<reference evidence="3" key="1">
    <citation type="submission" date="2016-06" db="UniProtKB">
        <authorList>
            <consortium name="WormBaseParasite"/>
        </authorList>
    </citation>
    <scope>IDENTIFICATION</scope>
</reference>
<protein>
    <submittedName>
        <fullName evidence="3">Fibronectin type-III domain-containing protein</fullName>
    </submittedName>
</protein>